<dbReference type="SUPFAM" id="SSF53335">
    <property type="entry name" value="S-adenosyl-L-methionine-dependent methyltransferases"/>
    <property type="match status" value="1"/>
</dbReference>
<dbReference type="Gene3D" id="3.40.50.150">
    <property type="entry name" value="Vaccinia Virus protein VP39"/>
    <property type="match status" value="1"/>
</dbReference>
<protein>
    <recommendedName>
        <fullName evidence="3">Class I SAM-dependent methyltransferase</fullName>
    </recommendedName>
</protein>
<gene>
    <name evidence="1" type="ORF">OB236_23985</name>
</gene>
<name>A0ABT2UM63_9BACL</name>
<evidence type="ECO:0000313" key="1">
    <source>
        <dbReference type="EMBL" id="MCU6795171.1"/>
    </source>
</evidence>
<evidence type="ECO:0000313" key="2">
    <source>
        <dbReference type="Proteomes" id="UP001652445"/>
    </source>
</evidence>
<keyword evidence="2" id="KW-1185">Reference proteome</keyword>
<organism evidence="1 2">
    <name type="scientific">Paenibacillus baimaensis</name>
    <dbReference type="NCBI Taxonomy" id="2982185"/>
    <lineage>
        <taxon>Bacteria</taxon>
        <taxon>Bacillati</taxon>
        <taxon>Bacillota</taxon>
        <taxon>Bacilli</taxon>
        <taxon>Bacillales</taxon>
        <taxon>Paenibacillaceae</taxon>
        <taxon>Paenibacillus</taxon>
    </lineage>
</organism>
<dbReference type="Proteomes" id="UP001652445">
    <property type="component" value="Unassembled WGS sequence"/>
</dbReference>
<sequence length="311" mass="34928">MKDFHRPFQPIQGVLTNNGDSAVDWGGREWGTHRHHVRELLEHAVNSISNKDRAAVLGAGNHGDLDLPELANRFAQVTVLDTEANSIEEVLELSVGTYSGKIKSLTNVDYTCLDQIHFYETWEDMLINHAPAAEIAAYVKNCSFEARRYEALPHLKKSFSLVVSSSVHTQLFYIHALTQLSGYADQYSSQEVGQIMEALMYLRNSLVADYNRLLLSLLKPDGRLVVWSDMIRLDESNAGLLDSLYALQSDEERTQFLFRSFGQTGIEAAVVGFKGLYEQVKPEGQLFKSWVWLTGVEKQYVAAGLSGVPRK</sequence>
<dbReference type="RefSeq" id="WP_262686221.1">
    <property type="nucleotide sequence ID" value="NZ_JAOQIO010000094.1"/>
</dbReference>
<evidence type="ECO:0008006" key="3">
    <source>
        <dbReference type="Google" id="ProtNLM"/>
    </source>
</evidence>
<comment type="caution">
    <text evidence="1">The sequence shown here is derived from an EMBL/GenBank/DDBJ whole genome shotgun (WGS) entry which is preliminary data.</text>
</comment>
<accession>A0ABT2UM63</accession>
<dbReference type="InterPro" id="IPR029063">
    <property type="entry name" value="SAM-dependent_MTases_sf"/>
</dbReference>
<proteinExistence type="predicted"/>
<reference evidence="1 2" key="1">
    <citation type="submission" date="2022-09" db="EMBL/GenBank/DDBJ databases">
        <authorList>
            <person name="Han X.L."/>
            <person name="Wang Q."/>
            <person name="Lu T."/>
        </authorList>
    </citation>
    <scope>NUCLEOTIDE SEQUENCE [LARGE SCALE GENOMIC DNA]</scope>
    <source>
        <strain evidence="1 2">WQ 127069</strain>
    </source>
</reference>
<dbReference type="EMBL" id="JAOQIO010000094">
    <property type="protein sequence ID" value="MCU6795171.1"/>
    <property type="molecule type" value="Genomic_DNA"/>
</dbReference>